<evidence type="ECO:0000259" key="4">
    <source>
        <dbReference type="PROSITE" id="PS50043"/>
    </source>
</evidence>
<dbReference type="CDD" id="cd06170">
    <property type="entry name" value="LuxR_C_like"/>
    <property type="match status" value="1"/>
</dbReference>
<accession>A0ABT8KBC6</accession>
<dbReference type="SUPFAM" id="SSF46894">
    <property type="entry name" value="C-terminal effector domain of the bipartite response regulators"/>
    <property type="match status" value="1"/>
</dbReference>
<dbReference type="Gene3D" id="1.10.10.10">
    <property type="entry name" value="Winged helix-like DNA-binding domain superfamily/Winged helix DNA-binding domain"/>
    <property type="match status" value="1"/>
</dbReference>
<keyword evidence="1" id="KW-0805">Transcription regulation</keyword>
<dbReference type="InterPro" id="IPR016032">
    <property type="entry name" value="Sig_transdc_resp-reg_C-effctor"/>
</dbReference>
<evidence type="ECO:0000313" key="6">
    <source>
        <dbReference type="Proteomes" id="UP001174208"/>
    </source>
</evidence>
<proteinExistence type="predicted"/>
<dbReference type="InterPro" id="IPR000792">
    <property type="entry name" value="Tscrpt_reg_LuxR_C"/>
</dbReference>
<comment type="caution">
    <text evidence="5">The sequence shown here is derived from an EMBL/GenBank/DDBJ whole genome shotgun (WGS) entry which is preliminary data.</text>
</comment>
<protein>
    <submittedName>
        <fullName evidence="5">Helix-turn-helix transcriptional regulator</fullName>
    </submittedName>
</protein>
<dbReference type="Proteomes" id="UP001174208">
    <property type="component" value="Unassembled WGS sequence"/>
</dbReference>
<dbReference type="PANTHER" id="PTHR44688:SF16">
    <property type="entry name" value="DNA-BINDING TRANSCRIPTIONAL ACTIVATOR DEVR_DOSR"/>
    <property type="match status" value="1"/>
</dbReference>
<dbReference type="PANTHER" id="PTHR44688">
    <property type="entry name" value="DNA-BINDING TRANSCRIPTIONAL ACTIVATOR DEVR_DOSR"/>
    <property type="match status" value="1"/>
</dbReference>
<dbReference type="PROSITE" id="PS50043">
    <property type="entry name" value="HTH_LUXR_2"/>
    <property type="match status" value="1"/>
</dbReference>
<dbReference type="RefSeq" id="WP_301210570.1">
    <property type="nucleotide sequence ID" value="NZ_JAROCF010000001.1"/>
</dbReference>
<dbReference type="InterPro" id="IPR036388">
    <property type="entry name" value="WH-like_DNA-bd_sf"/>
</dbReference>
<organism evidence="5 6">
    <name type="scientific">Leifsonia williamsii</name>
    <dbReference type="NCBI Taxonomy" id="3035919"/>
    <lineage>
        <taxon>Bacteria</taxon>
        <taxon>Bacillati</taxon>
        <taxon>Actinomycetota</taxon>
        <taxon>Actinomycetes</taxon>
        <taxon>Micrococcales</taxon>
        <taxon>Microbacteriaceae</taxon>
        <taxon>Leifsonia</taxon>
    </lineage>
</organism>
<keyword evidence="6" id="KW-1185">Reference proteome</keyword>
<dbReference type="PRINTS" id="PR00038">
    <property type="entry name" value="HTHLUXR"/>
</dbReference>
<feature type="domain" description="HTH luxR-type" evidence="4">
    <location>
        <begin position="446"/>
        <end position="511"/>
    </location>
</feature>
<name>A0ABT8KBC6_9MICO</name>
<evidence type="ECO:0000313" key="5">
    <source>
        <dbReference type="EMBL" id="MDN4614116.1"/>
    </source>
</evidence>
<keyword evidence="2" id="KW-0238">DNA-binding</keyword>
<evidence type="ECO:0000256" key="2">
    <source>
        <dbReference type="ARBA" id="ARBA00023125"/>
    </source>
</evidence>
<reference evidence="5" key="1">
    <citation type="submission" date="2023-06" db="EMBL/GenBank/DDBJ databases">
        <title>MT1 and MT2 Draft Genomes of Novel Species.</title>
        <authorList>
            <person name="Venkateswaran K."/>
        </authorList>
    </citation>
    <scope>NUCLEOTIDE SEQUENCE</scope>
    <source>
        <strain evidence="5">F6_8S_P_1B</strain>
    </source>
</reference>
<dbReference type="Pfam" id="PF00196">
    <property type="entry name" value="GerE"/>
    <property type="match status" value="1"/>
</dbReference>
<sequence>MTSRAEDEKYPTIDPRTNPRRLASLVTSSAAQHGWHYAAAVIEKNWDAFANVAPEQLLDAIKALPGDAFVENPGLLVAANYLQQVTISGDPTKFLHDGRLALDPERRDGNHLSNLIVLTGQSAGARTAGRLEEARAAAERAREALLALAPAERAPMVGSLPHLRFQWGRSLDAADGPGALAEYEAAYDLARLTAQPVIARRAAAHIAWRHADRGRLRSAELWLARALAEDATNGRYDVIVFLTSALLKHDRGDPGASRELGRALGLPLGEYWAAALWLSAMLAHTKPGASSVHAELEAELERHPGAIEHGGATARYVRAAQARLARLRPQLRDERPLPEHPSALDLLLASVASYRAGAHRDALAQAEAATSTTAAPRVEAPALLVSAASHLALGHPGRAADAFRHANGIIGRERLFSTYSFLPTETLGALAGLAGEPLHGTDRSPADTPVPGLTRREREVLSMLPTGSPLAAIAAELFISPNTLKATVRSLYRKLGVTSRQEAVDAARNFPR</sequence>
<evidence type="ECO:0000256" key="1">
    <source>
        <dbReference type="ARBA" id="ARBA00023015"/>
    </source>
</evidence>
<evidence type="ECO:0000256" key="3">
    <source>
        <dbReference type="ARBA" id="ARBA00023163"/>
    </source>
</evidence>
<gene>
    <name evidence="5" type="ORF">P5G50_06585</name>
</gene>
<dbReference type="SMART" id="SM00421">
    <property type="entry name" value="HTH_LUXR"/>
    <property type="match status" value="1"/>
</dbReference>
<dbReference type="EMBL" id="JAROCF010000001">
    <property type="protein sequence ID" value="MDN4614116.1"/>
    <property type="molecule type" value="Genomic_DNA"/>
</dbReference>
<keyword evidence="3" id="KW-0804">Transcription</keyword>